<feature type="domain" description="Fungal lipase-type" evidence="3">
    <location>
        <begin position="300"/>
        <end position="459"/>
    </location>
</feature>
<keyword evidence="2" id="KW-0472">Membrane</keyword>
<evidence type="ECO:0000313" key="5">
    <source>
        <dbReference type="Proteomes" id="UP000265703"/>
    </source>
</evidence>
<dbReference type="PANTHER" id="PTHR45856">
    <property type="entry name" value="ALPHA/BETA-HYDROLASES SUPERFAMILY PROTEIN"/>
    <property type="match status" value="1"/>
</dbReference>
<keyword evidence="1" id="KW-0175">Coiled coil</keyword>
<dbReference type="Pfam" id="PF01764">
    <property type="entry name" value="Lipase_3"/>
    <property type="match status" value="1"/>
</dbReference>
<dbReference type="InterPro" id="IPR051218">
    <property type="entry name" value="Sec_MonoDiacylglyc_Lipase"/>
</dbReference>
<dbReference type="STRING" id="658196.A0A397T551"/>
<name>A0A397T551_9GLOM</name>
<dbReference type="SUPFAM" id="SSF53474">
    <property type="entry name" value="alpha/beta-Hydrolases"/>
    <property type="match status" value="1"/>
</dbReference>
<dbReference type="InterPro" id="IPR029058">
    <property type="entry name" value="AB_hydrolase_fold"/>
</dbReference>
<evidence type="ECO:0000256" key="2">
    <source>
        <dbReference type="SAM" id="Phobius"/>
    </source>
</evidence>
<keyword evidence="4" id="KW-0378">Hydrolase</keyword>
<accession>A0A397T551</accession>
<keyword evidence="2" id="KW-0812">Transmembrane</keyword>
<keyword evidence="2" id="KW-1133">Transmembrane helix</keyword>
<feature type="transmembrane region" description="Helical" evidence="2">
    <location>
        <begin position="76"/>
        <end position="98"/>
    </location>
</feature>
<dbReference type="OrthoDB" id="426718at2759"/>
<keyword evidence="5" id="KW-1185">Reference proteome</keyword>
<proteinExistence type="predicted"/>
<evidence type="ECO:0000313" key="4">
    <source>
        <dbReference type="EMBL" id="RIA91297.1"/>
    </source>
</evidence>
<organism evidence="4 5">
    <name type="scientific">Glomus cerebriforme</name>
    <dbReference type="NCBI Taxonomy" id="658196"/>
    <lineage>
        <taxon>Eukaryota</taxon>
        <taxon>Fungi</taxon>
        <taxon>Fungi incertae sedis</taxon>
        <taxon>Mucoromycota</taxon>
        <taxon>Glomeromycotina</taxon>
        <taxon>Glomeromycetes</taxon>
        <taxon>Glomerales</taxon>
        <taxon>Glomeraceae</taxon>
        <taxon>Glomus</taxon>
    </lineage>
</organism>
<gene>
    <name evidence="4" type="ORF">C1645_875557</name>
</gene>
<evidence type="ECO:0000256" key="1">
    <source>
        <dbReference type="SAM" id="Coils"/>
    </source>
</evidence>
<protein>
    <submittedName>
        <fullName evidence="4">Alpha/Beta hydrolase protein</fullName>
    </submittedName>
</protein>
<feature type="transmembrane region" description="Helical" evidence="2">
    <location>
        <begin position="45"/>
        <end position="64"/>
    </location>
</feature>
<dbReference type="EMBL" id="QKYT01000157">
    <property type="protein sequence ID" value="RIA91297.1"/>
    <property type="molecule type" value="Genomic_DNA"/>
</dbReference>
<dbReference type="InterPro" id="IPR002921">
    <property type="entry name" value="Fungal_lipase-type"/>
</dbReference>
<feature type="coiled-coil region" evidence="1">
    <location>
        <begin position="183"/>
        <end position="235"/>
    </location>
</feature>
<dbReference type="GO" id="GO:0006629">
    <property type="term" value="P:lipid metabolic process"/>
    <property type="evidence" value="ECO:0007669"/>
    <property type="project" value="InterPro"/>
</dbReference>
<dbReference type="CDD" id="cd00519">
    <property type="entry name" value="Lipase_3"/>
    <property type="match status" value="1"/>
</dbReference>
<comment type="caution">
    <text evidence="4">The sequence shown here is derived from an EMBL/GenBank/DDBJ whole genome shotgun (WGS) entry which is preliminary data.</text>
</comment>
<dbReference type="GO" id="GO:0016787">
    <property type="term" value="F:hydrolase activity"/>
    <property type="evidence" value="ECO:0007669"/>
    <property type="project" value="UniProtKB-KW"/>
</dbReference>
<dbReference type="Gene3D" id="3.40.50.1820">
    <property type="entry name" value="alpha/beta hydrolase"/>
    <property type="match status" value="1"/>
</dbReference>
<sequence>MTDTIEDMKDDTEVDYADKEDLMNHKIEDLFYSSHPISKYFRGQAAYFLYIFRVAEYLYIAIYMDWTVAFRHPINFFILLIFFVVSSALLFVAGLFLLTHYLVSTLLRCTPKHNTVIESWTEILKKVNPDSNLIDDLKNGMKLLGTRMGTKSQNELENLERLNKLKAILFFSTLVYKRETEVTSKIQNCINELENNLKDEQEHDKKIYKKVYERLLKYEKKIKDDNNNIENDENENKYTADNIERKIRDMIDKDENKVRDHQFKDFDLNYLNFTSVSELNTSDGGSFCGMFWSDIENFIVVSFKGTTPTNFAEWLGNLTFQCVDARSYLFGQVHRGFYNYLFPIDEERAGKNYPCQKIIDAINIKATTLKKKNGSKVNLWITGHSLGGALATLFYSRLLNINFSHESWELQGAFTFASPAVGDLHFSAQLSSLINDPRNLSKPLWRIVLNHDIIPKLPYRACNKGMRKYGYNYNILMNFAQVGDKITFYGGENNPSSIKEFFSYTSDTNYNGKERVNRLISYCKRYRQKKDEKWAILKRILRSILLPFYIPQMIKSHGTGGYFEALIYYEKKISKKDKTK</sequence>
<reference evidence="4 5" key="1">
    <citation type="submission" date="2018-06" db="EMBL/GenBank/DDBJ databases">
        <title>Comparative genomics reveals the genomic features of Rhizophagus irregularis, R. cerebriforme, R. diaphanum and Gigaspora rosea, and their symbiotic lifestyle signature.</title>
        <authorList>
            <person name="Morin E."/>
            <person name="San Clemente H."/>
            <person name="Chen E.C.H."/>
            <person name="De La Providencia I."/>
            <person name="Hainaut M."/>
            <person name="Kuo A."/>
            <person name="Kohler A."/>
            <person name="Murat C."/>
            <person name="Tang N."/>
            <person name="Roy S."/>
            <person name="Loubradou J."/>
            <person name="Henrissat B."/>
            <person name="Grigoriev I.V."/>
            <person name="Corradi N."/>
            <person name="Roux C."/>
            <person name="Martin F.M."/>
        </authorList>
    </citation>
    <scope>NUCLEOTIDE SEQUENCE [LARGE SCALE GENOMIC DNA]</scope>
    <source>
        <strain evidence="4 5">DAOM 227022</strain>
    </source>
</reference>
<evidence type="ECO:0000259" key="3">
    <source>
        <dbReference type="Pfam" id="PF01764"/>
    </source>
</evidence>
<dbReference type="AlphaFoldDB" id="A0A397T551"/>
<dbReference type="Proteomes" id="UP000265703">
    <property type="component" value="Unassembled WGS sequence"/>
</dbReference>
<dbReference type="PANTHER" id="PTHR45856:SF24">
    <property type="entry name" value="FUNGAL LIPASE-LIKE DOMAIN-CONTAINING PROTEIN"/>
    <property type="match status" value="1"/>
</dbReference>